<evidence type="ECO:0000256" key="1">
    <source>
        <dbReference type="SAM" id="MobiDB-lite"/>
    </source>
</evidence>
<feature type="region of interest" description="Disordered" evidence="1">
    <location>
        <begin position="59"/>
        <end position="91"/>
    </location>
</feature>
<evidence type="ECO:0000313" key="2">
    <source>
        <dbReference type="Ensembl" id="ENSACUP00000009905.1"/>
    </source>
</evidence>
<dbReference type="OMA" id="CATEHYA"/>
<dbReference type="Ensembl" id="ENSACUT00000010566.1">
    <property type="protein sequence ID" value="ENSACUP00000009905.1"/>
    <property type="gene ID" value="ENSACUG00000006703.1"/>
</dbReference>
<protein>
    <submittedName>
        <fullName evidence="2">Uncharacterized protein</fullName>
    </submittedName>
</protein>
<keyword evidence="3" id="KW-1185">Reference proteome</keyword>
<organism evidence="2 3">
    <name type="scientific">Athene cunicularia</name>
    <name type="common">Burrowing owl</name>
    <name type="synonym">Speotyto cunicularia</name>
    <dbReference type="NCBI Taxonomy" id="194338"/>
    <lineage>
        <taxon>Eukaryota</taxon>
        <taxon>Metazoa</taxon>
        <taxon>Chordata</taxon>
        <taxon>Craniata</taxon>
        <taxon>Vertebrata</taxon>
        <taxon>Euteleostomi</taxon>
        <taxon>Archelosauria</taxon>
        <taxon>Archosauria</taxon>
        <taxon>Dinosauria</taxon>
        <taxon>Saurischia</taxon>
        <taxon>Theropoda</taxon>
        <taxon>Coelurosauria</taxon>
        <taxon>Aves</taxon>
        <taxon>Neognathae</taxon>
        <taxon>Neoaves</taxon>
        <taxon>Telluraves</taxon>
        <taxon>Strigiformes</taxon>
        <taxon>Strigidae</taxon>
        <taxon>Athene</taxon>
    </lineage>
</organism>
<accession>A0A663MC97</accession>
<proteinExistence type="predicted"/>
<feature type="compositionally biased region" description="Basic and acidic residues" evidence="1">
    <location>
        <begin position="71"/>
        <end position="81"/>
    </location>
</feature>
<dbReference type="InterPro" id="IPR029064">
    <property type="entry name" value="Ribosomal_eL30-like_sf"/>
</dbReference>
<reference evidence="2" key="1">
    <citation type="submission" date="2025-08" db="UniProtKB">
        <authorList>
            <consortium name="Ensembl"/>
        </authorList>
    </citation>
    <scope>IDENTIFICATION</scope>
</reference>
<dbReference type="Gene3D" id="3.30.1330.30">
    <property type="match status" value="1"/>
</dbReference>
<reference evidence="2" key="2">
    <citation type="submission" date="2025-09" db="UniProtKB">
        <authorList>
            <consortium name="Ensembl"/>
        </authorList>
    </citation>
    <scope>IDENTIFICATION</scope>
</reference>
<sequence length="91" mass="10442">KEMAHQTKQAPEFIESGLLLVIKSAEYMLWYKQALKLMQQDKVKLAVFVNSTPALKKSETKYSSTTPYSRKKSELRQHVENTHTTISDPAD</sequence>
<dbReference type="AlphaFoldDB" id="A0A663MC97"/>
<dbReference type="Proteomes" id="UP000472269">
    <property type="component" value="Unplaced"/>
</dbReference>
<evidence type="ECO:0000313" key="3">
    <source>
        <dbReference type="Proteomes" id="UP000472269"/>
    </source>
</evidence>
<feature type="compositionally biased region" description="Polar residues" evidence="1">
    <location>
        <begin position="82"/>
        <end position="91"/>
    </location>
</feature>
<name>A0A663MC97_ATHCN</name>